<comment type="caution">
    <text evidence="2">The sequence shown here is derived from an EMBL/GenBank/DDBJ whole genome shotgun (WGS) entry which is preliminary data.</text>
</comment>
<reference evidence="2" key="2">
    <citation type="submission" date="2020-11" db="EMBL/GenBank/DDBJ databases">
        <authorList>
            <person name="McCartney M.A."/>
            <person name="Auch B."/>
            <person name="Kono T."/>
            <person name="Mallez S."/>
            <person name="Becker A."/>
            <person name="Gohl D.M."/>
            <person name="Silverstein K.A.T."/>
            <person name="Koren S."/>
            <person name="Bechman K.B."/>
            <person name="Herman A."/>
            <person name="Abrahante J.E."/>
            <person name="Garbe J."/>
        </authorList>
    </citation>
    <scope>NUCLEOTIDE SEQUENCE</scope>
    <source>
        <strain evidence="2">Duluth1</strain>
        <tissue evidence="2">Whole animal</tissue>
    </source>
</reference>
<name>A0A9D4HJP4_DREPO</name>
<gene>
    <name evidence="2" type="ORF">DPMN_064708</name>
</gene>
<accession>A0A9D4HJP4</accession>
<evidence type="ECO:0000256" key="1">
    <source>
        <dbReference type="SAM" id="MobiDB-lite"/>
    </source>
</evidence>
<dbReference type="AlphaFoldDB" id="A0A9D4HJP4"/>
<evidence type="ECO:0000313" key="2">
    <source>
        <dbReference type="EMBL" id="KAH3721760.1"/>
    </source>
</evidence>
<keyword evidence="3" id="KW-1185">Reference proteome</keyword>
<dbReference type="EMBL" id="JAIWYP010000013">
    <property type="protein sequence ID" value="KAH3721760.1"/>
    <property type="molecule type" value="Genomic_DNA"/>
</dbReference>
<feature type="compositionally biased region" description="Polar residues" evidence="1">
    <location>
        <begin position="1"/>
        <end position="10"/>
    </location>
</feature>
<proteinExistence type="predicted"/>
<feature type="region of interest" description="Disordered" evidence="1">
    <location>
        <begin position="1"/>
        <end position="20"/>
    </location>
</feature>
<sequence length="50" mass="5618">MQTMSPQHSLTGGPEREPSDVIAVRCNTDNVTTIFTDRGSREGTQRWKLL</sequence>
<organism evidence="2 3">
    <name type="scientific">Dreissena polymorpha</name>
    <name type="common">Zebra mussel</name>
    <name type="synonym">Mytilus polymorpha</name>
    <dbReference type="NCBI Taxonomy" id="45954"/>
    <lineage>
        <taxon>Eukaryota</taxon>
        <taxon>Metazoa</taxon>
        <taxon>Spiralia</taxon>
        <taxon>Lophotrochozoa</taxon>
        <taxon>Mollusca</taxon>
        <taxon>Bivalvia</taxon>
        <taxon>Autobranchia</taxon>
        <taxon>Heteroconchia</taxon>
        <taxon>Euheterodonta</taxon>
        <taxon>Imparidentia</taxon>
        <taxon>Neoheterodontei</taxon>
        <taxon>Myida</taxon>
        <taxon>Dreissenoidea</taxon>
        <taxon>Dreissenidae</taxon>
        <taxon>Dreissena</taxon>
    </lineage>
</organism>
<protein>
    <submittedName>
        <fullName evidence="2">Uncharacterized protein</fullName>
    </submittedName>
</protein>
<evidence type="ECO:0000313" key="3">
    <source>
        <dbReference type="Proteomes" id="UP000828390"/>
    </source>
</evidence>
<dbReference type="Proteomes" id="UP000828390">
    <property type="component" value="Unassembled WGS sequence"/>
</dbReference>
<reference evidence="2" key="1">
    <citation type="journal article" date="2019" name="bioRxiv">
        <title>The Genome of the Zebra Mussel, Dreissena polymorpha: A Resource for Invasive Species Research.</title>
        <authorList>
            <person name="McCartney M.A."/>
            <person name="Auch B."/>
            <person name="Kono T."/>
            <person name="Mallez S."/>
            <person name="Zhang Y."/>
            <person name="Obille A."/>
            <person name="Becker A."/>
            <person name="Abrahante J.E."/>
            <person name="Garbe J."/>
            <person name="Badalamenti J.P."/>
            <person name="Herman A."/>
            <person name="Mangelson H."/>
            <person name="Liachko I."/>
            <person name="Sullivan S."/>
            <person name="Sone E.D."/>
            <person name="Koren S."/>
            <person name="Silverstein K.A.T."/>
            <person name="Beckman K.B."/>
            <person name="Gohl D.M."/>
        </authorList>
    </citation>
    <scope>NUCLEOTIDE SEQUENCE</scope>
    <source>
        <strain evidence="2">Duluth1</strain>
        <tissue evidence="2">Whole animal</tissue>
    </source>
</reference>